<name>A0AAV2Z5B2_9STRA</name>
<dbReference type="AlphaFoldDB" id="A0AAV2Z5B2"/>
<evidence type="ECO:0000313" key="1">
    <source>
        <dbReference type="EMBL" id="DBA02138.1"/>
    </source>
</evidence>
<dbReference type="EMBL" id="DAKRPA010000036">
    <property type="protein sequence ID" value="DBA02138.1"/>
    <property type="molecule type" value="Genomic_DNA"/>
</dbReference>
<proteinExistence type="predicted"/>
<reference evidence="1" key="1">
    <citation type="submission" date="2022-11" db="EMBL/GenBank/DDBJ databases">
        <authorList>
            <person name="Morgan W.R."/>
            <person name="Tartar A."/>
        </authorList>
    </citation>
    <scope>NUCLEOTIDE SEQUENCE</scope>
    <source>
        <strain evidence="1">ARSEF 373</strain>
    </source>
</reference>
<reference evidence="1" key="2">
    <citation type="journal article" date="2023" name="Microbiol Resour">
        <title>Decontamination and Annotation of the Draft Genome Sequence of the Oomycete Lagenidium giganteum ARSEF 373.</title>
        <authorList>
            <person name="Morgan W.R."/>
            <person name="Tartar A."/>
        </authorList>
    </citation>
    <scope>NUCLEOTIDE SEQUENCE</scope>
    <source>
        <strain evidence="1">ARSEF 373</strain>
    </source>
</reference>
<dbReference type="Proteomes" id="UP001146120">
    <property type="component" value="Unassembled WGS sequence"/>
</dbReference>
<organism evidence="1 2">
    <name type="scientific">Lagenidium giganteum</name>
    <dbReference type="NCBI Taxonomy" id="4803"/>
    <lineage>
        <taxon>Eukaryota</taxon>
        <taxon>Sar</taxon>
        <taxon>Stramenopiles</taxon>
        <taxon>Oomycota</taxon>
        <taxon>Peronosporomycetes</taxon>
        <taxon>Pythiales</taxon>
        <taxon>Pythiaceae</taxon>
    </lineage>
</organism>
<sequence length="104" mass="11906">MLTLLGRDGNNQNFPVAAALVPTESSANVRWFVDHCLKSHVPLCNGRPIFLRPRCDSECRGGLARGSRPRNELPLLHISRYAYHHGVWQRYKNARRSHVENSRC</sequence>
<evidence type="ECO:0000313" key="2">
    <source>
        <dbReference type="Proteomes" id="UP001146120"/>
    </source>
</evidence>
<protein>
    <submittedName>
        <fullName evidence="1">Uncharacterized protein</fullName>
    </submittedName>
</protein>
<accession>A0AAV2Z5B2</accession>
<keyword evidence="2" id="KW-1185">Reference proteome</keyword>
<gene>
    <name evidence="1" type="ORF">N0F65_011205</name>
</gene>
<comment type="caution">
    <text evidence="1">The sequence shown here is derived from an EMBL/GenBank/DDBJ whole genome shotgun (WGS) entry which is preliminary data.</text>
</comment>